<accession>A0A165C7E1</accession>
<feature type="compositionally biased region" description="Polar residues" evidence="1">
    <location>
        <begin position="70"/>
        <end position="84"/>
    </location>
</feature>
<evidence type="ECO:0000256" key="1">
    <source>
        <dbReference type="SAM" id="MobiDB-lite"/>
    </source>
</evidence>
<keyword evidence="2" id="KW-1133">Transmembrane helix</keyword>
<feature type="transmembrane region" description="Helical" evidence="2">
    <location>
        <begin position="6"/>
        <end position="33"/>
    </location>
</feature>
<keyword evidence="2" id="KW-0472">Membrane</keyword>
<dbReference type="EMBL" id="KV424184">
    <property type="protein sequence ID" value="KZT50358.1"/>
    <property type="molecule type" value="Genomic_DNA"/>
</dbReference>
<feature type="region of interest" description="Disordered" evidence="1">
    <location>
        <begin position="61"/>
        <end position="84"/>
    </location>
</feature>
<proteinExistence type="predicted"/>
<gene>
    <name evidence="3" type="ORF">CALCODRAFT_504808</name>
</gene>
<keyword evidence="4" id="KW-1185">Reference proteome</keyword>
<organism evidence="3 4">
    <name type="scientific">Calocera cornea HHB12733</name>
    <dbReference type="NCBI Taxonomy" id="1353952"/>
    <lineage>
        <taxon>Eukaryota</taxon>
        <taxon>Fungi</taxon>
        <taxon>Dikarya</taxon>
        <taxon>Basidiomycota</taxon>
        <taxon>Agaricomycotina</taxon>
        <taxon>Dacrymycetes</taxon>
        <taxon>Dacrymycetales</taxon>
        <taxon>Dacrymycetaceae</taxon>
        <taxon>Calocera</taxon>
    </lineage>
</organism>
<reference evidence="3 4" key="1">
    <citation type="journal article" date="2016" name="Mol. Biol. Evol.">
        <title>Comparative Genomics of Early-Diverging Mushroom-Forming Fungi Provides Insights into the Origins of Lignocellulose Decay Capabilities.</title>
        <authorList>
            <person name="Nagy L.G."/>
            <person name="Riley R."/>
            <person name="Tritt A."/>
            <person name="Adam C."/>
            <person name="Daum C."/>
            <person name="Floudas D."/>
            <person name="Sun H."/>
            <person name="Yadav J.S."/>
            <person name="Pangilinan J."/>
            <person name="Larsson K.H."/>
            <person name="Matsuura K."/>
            <person name="Barry K."/>
            <person name="Labutti K."/>
            <person name="Kuo R."/>
            <person name="Ohm R.A."/>
            <person name="Bhattacharya S.S."/>
            <person name="Shirouzu T."/>
            <person name="Yoshinaga Y."/>
            <person name="Martin F.M."/>
            <person name="Grigoriev I.V."/>
            <person name="Hibbett D.S."/>
        </authorList>
    </citation>
    <scope>NUCLEOTIDE SEQUENCE [LARGE SCALE GENOMIC DNA]</scope>
    <source>
        <strain evidence="3 4">HHB12733</strain>
    </source>
</reference>
<name>A0A165C7E1_9BASI</name>
<sequence length="84" mass="9113">MSVSGGIVVGVVFASLFLFSVVITLVWCAYNIVRFGTPRGRRRIADAETDAVRREARVSRQRAGGAQAFEMQSPTTPTQATLNP</sequence>
<dbReference type="Proteomes" id="UP000076842">
    <property type="component" value="Unassembled WGS sequence"/>
</dbReference>
<protein>
    <submittedName>
        <fullName evidence="3">Uncharacterized protein</fullName>
    </submittedName>
</protein>
<evidence type="ECO:0000313" key="4">
    <source>
        <dbReference type="Proteomes" id="UP000076842"/>
    </source>
</evidence>
<dbReference type="AlphaFoldDB" id="A0A165C7E1"/>
<evidence type="ECO:0000313" key="3">
    <source>
        <dbReference type="EMBL" id="KZT50358.1"/>
    </source>
</evidence>
<keyword evidence="2" id="KW-0812">Transmembrane</keyword>
<evidence type="ECO:0000256" key="2">
    <source>
        <dbReference type="SAM" id="Phobius"/>
    </source>
</evidence>
<dbReference type="InParanoid" id="A0A165C7E1"/>